<keyword evidence="2" id="KW-1185">Reference proteome</keyword>
<gene>
    <name evidence="1" type="ORF">LOK49_LG01G02068</name>
</gene>
<name>A0ACC0J5F3_9ERIC</name>
<evidence type="ECO:0000313" key="2">
    <source>
        <dbReference type="Proteomes" id="UP001060215"/>
    </source>
</evidence>
<dbReference type="Proteomes" id="UP001060215">
    <property type="component" value="Chromosome 1"/>
</dbReference>
<protein>
    <submittedName>
        <fullName evidence="1">Uncharacterized protein</fullName>
    </submittedName>
</protein>
<comment type="caution">
    <text evidence="1">The sequence shown here is derived from an EMBL/GenBank/DDBJ whole genome shotgun (WGS) entry which is preliminary data.</text>
</comment>
<organism evidence="1 2">
    <name type="scientific">Camellia lanceoleosa</name>
    <dbReference type="NCBI Taxonomy" id="1840588"/>
    <lineage>
        <taxon>Eukaryota</taxon>
        <taxon>Viridiplantae</taxon>
        <taxon>Streptophyta</taxon>
        <taxon>Embryophyta</taxon>
        <taxon>Tracheophyta</taxon>
        <taxon>Spermatophyta</taxon>
        <taxon>Magnoliopsida</taxon>
        <taxon>eudicotyledons</taxon>
        <taxon>Gunneridae</taxon>
        <taxon>Pentapetalae</taxon>
        <taxon>asterids</taxon>
        <taxon>Ericales</taxon>
        <taxon>Theaceae</taxon>
        <taxon>Camellia</taxon>
    </lineage>
</organism>
<evidence type="ECO:0000313" key="1">
    <source>
        <dbReference type="EMBL" id="KAI8032917.1"/>
    </source>
</evidence>
<reference evidence="1 2" key="1">
    <citation type="journal article" date="2022" name="Plant J.">
        <title>Chromosome-level genome of Camellia lanceoleosa provides a valuable resource for understanding genome evolution and self-incompatibility.</title>
        <authorList>
            <person name="Gong W."/>
            <person name="Xiao S."/>
            <person name="Wang L."/>
            <person name="Liao Z."/>
            <person name="Chang Y."/>
            <person name="Mo W."/>
            <person name="Hu G."/>
            <person name="Li W."/>
            <person name="Zhao G."/>
            <person name="Zhu H."/>
            <person name="Hu X."/>
            <person name="Ji K."/>
            <person name="Xiang X."/>
            <person name="Song Q."/>
            <person name="Yuan D."/>
            <person name="Jin S."/>
            <person name="Zhang L."/>
        </authorList>
    </citation>
    <scope>NUCLEOTIDE SEQUENCE [LARGE SCALE GENOMIC DNA]</scope>
    <source>
        <strain evidence="1">SQ_2022a</strain>
    </source>
</reference>
<sequence>MTSISITFSLFIGAKPNLLTAHSCHCKRRCYHQRPTPPAASSPKLSLSELHQLQFHTSKASSRAMWKRIEREGRILDLSKTRGMHTQRQERLSLSRELLSLSLSLSLFISPLTLNI</sequence>
<accession>A0ACC0J5F3</accession>
<dbReference type="EMBL" id="CM045758">
    <property type="protein sequence ID" value="KAI8032917.1"/>
    <property type="molecule type" value="Genomic_DNA"/>
</dbReference>
<proteinExistence type="predicted"/>